<sequence length="460" mass="48514">MIRIELSGAAVVACRFAIAPLYEVNSLLGPLAGHVEAGTITPWVARMRDRYREASADPAVRALAFLRRRHAYMADFVAPPPAGPHETIASQLAVMRATPLALARAELDRNLAALPDPGPELAALYAAPDVVERLARGLERAWTALIEPEWPVLRSILEQDIVHRAGRLTAYGWAEALTGLSDRVRWRPDGTGGAIELAGFERFATRRTADAVLLVPTIFPGLGVQAEPDWPVTISYPARGVAALWERGDARTAGPDALGRLLGRTRAALLRALDGPATTTHLAAQLRLSLGGAGDHLAVLRDAGLVARDRQGRSVRYRRTALGDALLAPSGAPASAPVDGDDHRAGQRVGRDVEAHDGGRGFGVNAERLDVQGVHGEHVAVRVAGGRGGAAERLDPVVRTGLHADLGTGGPGAGRQLGDRGGDVEQRPVPEPAAGRRVGVEAGDREAPRALGEPRPGQLG</sequence>
<feature type="region of interest" description="Disordered" evidence="4">
    <location>
        <begin position="401"/>
        <end position="460"/>
    </location>
</feature>
<evidence type="ECO:0000313" key="6">
    <source>
        <dbReference type="EMBL" id="MBW8485785.1"/>
    </source>
</evidence>
<dbReference type="PANTHER" id="PTHR43132:SF6">
    <property type="entry name" value="HTH-TYPE TRANSCRIPTIONAL REPRESSOR CZRA"/>
    <property type="match status" value="1"/>
</dbReference>
<dbReference type="InterPro" id="IPR045981">
    <property type="entry name" value="DUF5937"/>
</dbReference>
<feature type="domain" description="HTH arsR-type" evidence="5">
    <location>
        <begin position="257"/>
        <end position="327"/>
    </location>
</feature>
<keyword evidence="7" id="KW-1185">Reference proteome</keyword>
<dbReference type="InterPro" id="IPR036388">
    <property type="entry name" value="WH-like_DNA-bd_sf"/>
</dbReference>
<evidence type="ECO:0000256" key="4">
    <source>
        <dbReference type="SAM" id="MobiDB-lite"/>
    </source>
</evidence>
<proteinExistence type="predicted"/>
<evidence type="ECO:0000313" key="7">
    <source>
        <dbReference type="Proteomes" id="UP000774570"/>
    </source>
</evidence>
<evidence type="ECO:0000259" key="5">
    <source>
        <dbReference type="SMART" id="SM00418"/>
    </source>
</evidence>
<dbReference type="Pfam" id="PF19361">
    <property type="entry name" value="DUF5937"/>
    <property type="match status" value="1"/>
</dbReference>
<feature type="compositionally biased region" description="Basic and acidic residues" evidence="4">
    <location>
        <begin position="417"/>
        <end position="428"/>
    </location>
</feature>
<name>A0ABS7G065_9ACTN</name>
<dbReference type="SMART" id="SM00418">
    <property type="entry name" value="HTH_ARSR"/>
    <property type="match status" value="1"/>
</dbReference>
<evidence type="ECO:0000256" key="1">
    <source>
        <dbReference type="ARBA" id="ARBA00023015"/>
    </source>
</evidence>
<dbReference type="InterPro" id="IPR051011">
    <property type="entry name" value="Metal_resp_trans_reg"/>
</dbReference>
<keyword evidence="3" id="KW-0804">Transcription</keyword>
<keyword evidence="1" id="KW-0805">Transcription regulation</keyword>
<dbReference type="CDD" id="cd00090">
    <property type="entry name" value="HTH_ARSR"/>
    <property type="match status" value="1"/>
</dbReference>
<protein>
    <submittedName>
        <fullName evidence="6">Winged helix-turn-helix domain-containing protein</fullName>
    </submittedName>
</protein>
<evidence type="ECO:0000256" key="2">
    <source>
        <dbReference type="ARBA" id="ARBA00023125"/>
    </source>
</evidence>
<dbReference type="EMBL" id="JAIBOA010000018">
    <property type="protein sequence ID" value="MBW8485785.1"/>
    <property type="molecule type" value="Genomic_DNA"/>
</dbReference>
<comment type="caution">
    <text evidence="6">The sequence shown here is derived from an EMBL/GenBank/DDBJ whole genome shotgun (WGS) entry which is preliminary data.</text>
</comment>
<organism evidence="6 7">
    <name type="scientific">Actinomadura parmotrematis</name>
    <dbReference type="NCBI Taxonomy" id="2864039"/>
    <lineage>
        <taxon>Bacteria</taxon>
        <taxon>Bacillati</taxon>
        <taxon>Actinomycetota</taxon>
        <taxon>Actinomycetes</taxon>
        <taxon>Streptosporangiales</taxon>
        <taxon>Thermomonosporaceae</taxon>
        <taxon>Actinomadura</taxon>
    </lineage>
</organism>
<dbReference type="SUPFAM" id="SSF46785">
    <property type="entry name" value="Winged helix' DNA-binding domain"/>
    <property type="match status" value="1"/>
</dbReference>
<dbReference type="InterPro" id="IPR001845">
    <property type="entry name" value="HTH_ArsR_DNA-bd_dom"/>
</dbReference>
<dbReference type="InterPro" id="IPR011991">
    <property type="entry name" value="ArsR-like_HTH"/>
</dbReference>
<feature type="compositionally biased region" description="Basic and acidic residues" evidence="4">
    <location>
        <begin position="438"/>
        <end position="448"/>
    </location>
</feature>
<evidence type="ECO:0000256" key="3">
    <source>
        <dbReference type="ARBA" id="ARBA00023163"/>
    </source>
</evidence>
<dbReference type="InterPro" id="IPR036390">
    <property type="entry name" value="WH_DNA-bd_sf"/>
</dbReference>
<dbReference type="Gene3D" id="1.10.10.10">
    <property type="entry name" value="Winged helix-like DNA-binding domain superfamily/Winged helix DNA-binding domain"/>
    <property type="match status" value="1"/>
</dbReference>
<accession>A0ABS7G065</accession>
<gene>
    <name evidence="6" type="ORF">K1Y72_25620</name>
</gene>
<dbReference type="Pfam" id="PF12840">
    <property type="entry name" value="HTH_20"/>
    <property type="match status" value="1"/>
</dbReference>
<keyword evidence="2" id="KW-0238">DNA-binding</keyword>
<dbReference type="Proteomes" id="UP000774570">
    <property type="component" value="Unassembled WGS sequence"/>
</dbReference>
<dbReference type="PANTHER" id="PTHR43132">
    <property type="entry name" value="ARSENICAL RESISTANCE OPERON REPRESSOR ARSR-RELATED"/>
    <property type="match status" value="1"/>
</dbReference>
<reference evidence="6 7" key="1">
    <citation type="submission" date="2021-07" db="EMBL/GenBank/DDBJ databases">
        <title>Actinomadura sp. PM05-2 isolated from lichen.</title>
        <authorList>
            <person name="Somphong A."/>
            <person name="Phongsopitanun W."/>
            <person name="Tanasupawat S."/>
            <person name="Peongsungnone V."/>
        </authorList>
    </citation>
    <scope>NUCLEOTIDE SEQUENCE [LARGE SCALE GENOMIC DNA]</scope>
    <source>
        <strain evidence="6 7">PM05-2</strain>
    </source>
</reference>